<dbReference type="GO" id="GO:0003682">
    <property type="term" value="F:chromatin binding"/>
    <property type="evidence" value="ECO:0007669"/>
    <property type="project" value="TreeGrafter"/>
</dbReference>
<protein>
    <submittedName>
        <fullName evidence="3">Putative alanine racemase-domain-containing protein</fullName>
    </submittedName>
</protein>
<dbReference type="AlphaFoldDB" id="A0A8H6IGC6"/>
<gene>
    <name evidence="3" type="ORF">DFP72DRAFT_869682</name>
</gene>
<dbReference type="InterPro" id="IPR019140">
    <property type="entry name" value="MCM_complex-bd"/>
</dbReference>
<sequence>MVSSLLVDALARPSVLLQDLANVPDDAQDLPARVSKYFGDIFASDDAFNEITQLGLETPPESLTPRSLVRFDAMVQDTACSPEIYLSKRSNGECGGWGLNEHDATDDDQSPVDYNILRECNVIWAVSIPGQSPWSSSQGDLGVAPSTTPAPSPLSHKYPLPSTTHLGVQMKIYDSTLAEPIRTTDLYSFVGILTSDPWHTSSETVAPTLVPTIHVLFARQIASTIVPRAFPASFESPVREVREHLISWVADEALAGDKLAAEWVLLAVMSKVQSRAPPILPLSLNLTGFGPSTASNPKLTHVLSQLVPMLAVLPLSLNVVNSTTFVPESKDEDLHSGWLQLPKGSLCIVSEVSMDEGTVSQKGVYNLRTIQDTMSNQTLDYVFPFSQFSFETDISFLVLSAGKKSPFFRTQLQVPLRGSRDTGLYAPDASLIRLPSPETLSEYRNLIGGGKIANITLEESTAKFIQDDFVKERQAASSKNAGKTGDVVTSDDLIIRMMVAKLLAASYHRPEVTREIWEEAKALDERRKARLD</sequence>
<comment type="caution">
    <text evidence="3">The sequence shown here is derived from an EMBL/GenBank/DDBJ whole genome shotgun (WGS) entry which is preliminary data.</text>
</comment>
<dbReference type="PANTHER" id="PTHR13489">
    <property type="entry name" value="MINI-CHROMOSOME MAINTENANCE COMPLEX-BINDING PROTEIN"/>
    <property type="match status" value="1"/>
</dbReference>
<proteinExistence type="predicted"/>
<name>A0A8H6IGC6_9AGAR</name>
<evidence type="ECO:0000313" key="3">
    <source>
        <dbReference type="EMBL" id="KAF6764968.1"/>
    </source>
</evidence>
<evidence type="ECO:0000313" key="4">
    <source>
        <dbReference type="Proteomes" id="UP000521943"/>
    </source>
</evidence>
<dbReference type="GO" id="GO:0005634">
    <property type="term" value="C:nucleus"/>
    <property type="evidence" value="ECO:0007669"/>
    <property type="project" value="UniProtKB-SubCell"/>
</dbReference>
<dbReference type="EMBL" id="JACGCI010000003">
    <property type="protein sequence ID" value="KAF6764968.1"/>
    <property type="molecule type" value="Genomic_DNA"/>
</dbReference>
<organism evidence="3 4">
    <name type="scientific">Ephemerocybe angulata</name>
    <dbReference type="NCBI Taxonomy" id="980116"/>
    <lineage>
        <taxon>Eukaryota</taxon>
        <taxon>Fungi</taxon>
        <taxon>Dikarya</taxon>
        <taxon>Basidiomycota</taxon>
        <taxon>Agaricomycotina</taxon>
        <taxon>Agaricomycetes</taxon>
        <taxon>Agaricomycetidae</taxon>
        <taxon>Agaricales</taxon>
        <taxon>Agaricineae</taxon>
        <taxon>Psathyrellaceae</taxon>
        <taxon>Ephemerocybe</taxon>
    </lineage>
</organism>
<reference evidence="3 4" key="1">
    <citation type="submission" date="2020-07" db="EMBL/GenBank/DDBJ databases">
        <title>Comparative genomics of pyrophilous fungi reveals a link between fire events and developmental genes.</title>
        <authorList>
            <consortium name="DOE Joint Genome Institute"/>
            <person name="Steindorff A.S."/>
            <person name="Carver A."/>
            <person name="Calhoun S."/>
            <person name="Stillman K."/>
            <person name="Liu H."/>
            <person name="Lipzen A."/>
            <person name="Pangilinan J."/>
            <person name="Labutti K."/>
            <person name="Bruns T.D."/>
            <person name="Grigoriev I.V."/>
        </authorList>
    </citation>
    <scope>NUCLEOTIDE SEQUENCE [LARGE SCALE GENOMIC DNA]</scope>
    <source>
        <strain evidence="3 4">CBS 144469</strain>
    </source>
</reference>
<dbReference type="GO" id="GO:0006261">
    <property type="term" value="P:DNA-templated DNA replication"/>
    <property type="evidence" value="ECO:0007669"/>
    <property type="project" value="TreeGrafter"/>
</dbReference>
<evidence type="ECO:0000256" key="1">
    <source>
        <dbReference type="ARBA" id="ARBA00004123"/>
    </source>
</evidence>
<dbReference type="OrthoDB" id="329666at2759"/>
<dbReference type="Proteomes" id="UP000521943">
    <property type="component" value="Unassembled WGS sequence"/>
</dbReference>
<keyword evidence="2" id="KW-0539">Nucleus</keyword>
<dbReference type="Pfam" id="PF09739">
    <property type="entry name" value="MCM_bind"/>
    <property type="match status" value="2"/>
</dbReference>
<accession>A0A8H6IGC6</accession>
<dbReference type="PANTHER" id="PTHR13489:SF0">
    <property type="entry name" value="MINI-CHROMOSOME MAINTENANCE COMPLEX-BINDING PROTEIN"/>
    <property type="match status" value="1"/>
</dbReference>
<evidence type="ECO:0000256" key="2">
    <source>
        <dbReference type="ARBA" id="ARBA00023242"/>
    </source>
</evidence>
<keyword evidence="4" id="KW-1185">Reference proteome</keyword>
<comment type="subcellular location">
    <subcellularLocation>
        <location evidence="1">Nucleus</location>
    </subcellularLocation>
</comment>